<dbReference type="InterPro" id="IPR004119">
    <property type="entry name" value="EcKL"/>
</dbReference>
<dbReference type="Proteomes" id="UP001151699">
    <property type="component" value="Chromosome X"/>
</dbReference>
<evidence type="ECO:0000313" key="3">
    <source>
        <dbReference type="Proteomes" id="UP001151699"/>
    </source>
</evidence>
<dbReference type="SMART" id="SM00587">
    <property type="entry name" value="CHK"/>
    <property type="match status" value="1"/>
</dbReference>
<dbReference type="InterPro" id="IPR011009">
    <property type="entry name" value="Kinase-like_dom_sf"/>
</dbReference>
<gene>
    <name evidence="2" type="ORF">Bhyg_10890</name>
</gene>
<organism evidence="2 3">
    <name type="scientific">Pseudolycoriella hygida</name>
    <dbReference type="NCBI Taxonomy" id="35572"/>
    <lineage>
        <taxon>Eukaryota</taxon>
        <taxon>Metazoa</taxon>
        <taxon>Ecdysozoa</taxon>
        <taxon>Arthropoda</taxon>
        <taxon>Hexapoda</taxon>
        <taxon>Insecta</taxon>
        <taxon>Pterygota</taxon>
        <taxon>Neoptera</taxon>
        <taxon>Endopterygota</taxon>
        <taxon>Diptera</taxon>
        <taxon>Nematocera</taxon>
        <taxon>Sciaroidea</taxon>
        <taxon>Sciaridae</taxon>
        <taxon>Pseudolycoriella</taxon>
    </lineage>
</organism>
<dbReference type="PANTHER" id="PTHR11012">
    <property type="entry name" value="PROTEIN KINASE-LIKE DOMAIN-CONTAINING"/>
    <property type="match status" value="1"/>
</dbReference>
<sequence length="425" mass="48763">METALELPTESSRTHLNEIITSILDTNDFNLNISMGSSVGDNYIGVVYRVKATKNDRNDSKDGKSGNLSVIVKLPPQNAARREQFFVGPCFVREIWIYDELLPLFQQFQKGKGIDTTVDGFFEFAKCYRTVGTEMDEALFFEDLKTSGFEMHNRLEDISIEHVQLVMQGLGKFHALSFALRDQQPEKFDSFKSLTEIFMNRQDDQNFTTYMKTLTERARATLSPDTHAGLIEKFTSLFEGKELSVMLDLLNGSLSEPYAVVCHGDCWNNNLLFKYDSNGKPNGIRFLDWQIARYASPACDISHYLFCCTTKKLRDQHYESLLKIYYKSFSDLLNRLGSDAEKLFSFEALLNEMKKNGRYGILIAMVLLPLITSVADDIPDLDEVSEKIRRGDKLDAKLFIFEKTEDVYNTKMRDIILDMDRLGYI</sequence>
<name>A0A9Q0MX06_9DIPT</name>
<dbReference type="EMBL" id="WJQU01000003">
    <property type="protein sequence ID" value="KAJ6638157.1"/>
    <property type="molecule type" value="Genomic_DNA"/>
</dbReference>
<feature type="domain" description="CHK kinase-like" evidence="1">
    <location>
        <begin position="139"/>
        <end position="335"/>
    </location>
</feature>
<protein>
    <recommendedName>
        <fullName evidence="1">CHK kinase-like domain-containing protein</fullName>
    </recommendedName>
</protein>
<accession>A0A9Q0MX06</accession>
<dbReference type="Gene3D" id="3.90.1200.10">
    <property type="match status" value="1"/>
</dbReference>
<dbReference type="AlphaFoldDB" id="A0A9Q0MX06"/>
<dbReference type="InterPro" id="IPR015897">
    <property type="entry name" value="CHK_kinase-like"/>
</dbReference>
<dbReference type="Pfam" id="PF02958">
    <property type="entry name" value="EcKL"/>
    <property type="match status" value="1"/>
</dbReference>
<keyword evidence="3" id="KW-1185">Reference proteome</keyword>
<proteinExistence type="predicted"/>
<evidence type="ECO:0000313" key="2">
    <source>
        <dbReference type="EMBL" id="KAJ6638157.1"/>
    </source>
</evidence>
<dbReference type="PANTHER" id="PTHR11012:SF54">
    <property type="entry name" value="CHK KINASE-LIKE DOMAIN-CONTAINING PROTEIN"/>
    <property type="match status" value="1"/>
</dbReference>
<dbReference type="SUPFAM" id="SSF56112">
    <property type="entry name" value="Protein kinase-like (PK-like)"/>
    <property type="match status" value="1"/>
</dbReference>
<dbReference type="OrthoDB" id="190089at2759"/>
<evidence type="ECO:0000259" key="1">
    <source>
        <dbReference type="SMART" id="SM00587"/>
    </source>
</evidence>
<comment type="caution">
    <text evidence="2">The sequence shown here is derived from an EMBL/GenBank/DDBJ whole genome shotgun (WGS) entry which is preliminary data.</text>
</comment>
<reference evidence="2" key="1">
    <citation type="submission" date="2022-07" db="EMBL/GenBank/DDBJ databases">
        <authorList>
            <person name="Trinca V."/>
            <person name="Uliana J.V.C."/>
            <person name="Torres T.T."/>
            <person name="Ward R.J."/>
            <person name="Monesi N."/>
        </authorList>
    </citation>
    <scope>NUCLEOTIDE SEQUENCE</scope>
    <source>
        <strain evidence="2">HSMRA1968</strain>
        <tissue evidence="2">Whole embryos</tissue>
    </source>
</reference>